<evidence type="ECO:0000313" key="8">
    <source>
        <dbReference type="Proteomes" id="UP000294581"/>
    </source>
</evidence>
<evidence type="ECO:0000256" key="3">
    <source>
        <dbReference type="ARBA" id="ARBA00023295"/>
    </source>
</evidence>
<dbReference type="Gene3D" id="2.60.120.260">
    <property type="entry name" value="Galactose-binding domain-like"/>
    <property type="match status" value="1"/>
</dbReference>
<evidence type="ECO:0000256" key="1">
    <source>
        <dbReference type="ARBA" id="ARBA00007401"/>
    </source>
</evidence>
<sequence>MNGSSDTLNPISTGFETVLPRSEHPNPQFQRDCFFSLNGIWKFDFDDKDCGLSEEWYYNHELPNEIVVPFAYQSELSGIKDLDFHDVVWYQRTFSVPSGWEEKRILLHFGAVDYQADVWLNGRYVGQHAGGHTPFTFDITEFVVSHDNNLVLRAQDFSLDLSLPRGKQYWEKDSASIFYTRTTGIWQSVWVEAVPRTYIADVKHLPDLDQAALDLTVHIEGYRDDPTTKLEFETIVTFMGKVVSTMRSDVLHDRFKLRVYVNKDSNEPTHVWAPEHPNLYDITYRLLVDGKVLDTVSGYFGLRKVCIENGVLFLNNRPYFLRMVLDQGYFPDGNLTPPSDEAIRKDVELIKSLGFNGARKHQKIEDPRYLYWCDKLGLVVWGEMANSYEYSELSIRRLTAEWQEAIIRDFNHPCIIAWVPLNESWGVPNMLSDARQRAFLNSLYYLTKSLDQSRLVISNDGWEHTHSDVCTIHDYESQGDILKVRYSSRESSLSATPGGRLIYAPGYKNTGEPILITEMGGISYRKGEWNGWGYSFASDDDDFIRRYYEVIQAMWDSPVIQGFCYTQLTDVEQEINGLLTFDRKPKVPIEIIRSITEGRGIPTFDKA</sequence>
<keyword evidence="8" id="KW-1185">Reference proteome</keyword>
<gene>
    <name evidence="7" type="ORF">C7445_104126</name>
</gene>
<evidence type="ECO:0000259" key="6">
    <source>
        <dbReference type="Pfam" id="PF02837"/>
    </source>
</evidence>
<dbReference type="AlphaFoldDB" id="A0A4R8LS85"/>
<dbReference type="InterPro" id="IPR006103">
    <property type="entry name" value="Glyco_hydro_2_cat"/>
</dbReference>
<dbReference type="Proteomes" id="UP000294581">
    <property type="component" value="Unassembled WGS sequence"/>
</dbReference>
<dbReference type="SUPFAM" id="SSF49785">
    <property type="entry name" value="Galactose-binding domain-like"/>
    <property type="match status" value="1"/>
</dbReference>
<dbReference type="Gene3D" id="2.60.40.10">
    <property type="entry name" value="Immunoglobulins"/>
    <property type="match status" value="1"/>
</dbReference>
<dbReference type="GO" id="GO:0005975">
    <property type="term" value="P:carbohydrate metabolic process"/>
    <property type="evidence" value="ECO:0007669"/>
    <property type="project" value="InterPro"/>
</dbReference>
<dbReference type="PANTHER" id="PTHR42732">
    <property type="entry name" value="BETA-GALACTOSIDASE"/>
    <property type="match status" value="1"/>
</dbReference>
<dbReference type="GO" id="GO:0004553">
    <property type="term" value="F:hydrolase activity, hydrolyzing O-glycosyl compounds"/>
    <property type="evidence" value="ECO:0007669"/>
    <property type="project" value="InterPro"/>
</dbReference>
<dbReference type="InterPro" id="IPR008979">
    <property type="entry name" value="Galactose-bd-like_sf"/>
</dbReference>
<evidence type="ECO:0000256" key="2">
    <source>
        <dbReference type="ARBA" id="ARBA00022801"/>
    </source>
</evidence>
<dbReference type="InterPro" id="IPR051913">
    <property type="entry name" value="GH2_Domain-Containing"/>
</dbReference>
<keyword evidence="3" id="KW-0326">Glycosidase</keyword>
<organism evidence="7 8">
    <name type="scientific">Alicyclobacillus sacchari</name>
    <dbReference type="NCBI Taxonomy" id="392010"/>
    <lineage>
        <taxon>Bacteria</taxon>
        <taxon>Bacillati</taxon>
        <taxon>Bacillota</taxon>
        <taxon>Bacilli</taxon>
        <taxon>Bacillales</taxon>
        <taxon>Alicyclobacillaceae</taxon>
        <taxon>Alicyclobacillus</taxon>
    </lineage>
</organism>
<protein>
    <submittedName>
        <fullName evidence="7">Glycosyl hydrolase family 2</fullName>
    </submittedName>
</protein>
<dbReference type="SUPFAM" id="SSF49303">
    <property type="entry name" value="beta-Galactosidase/glucuronidase domain"/>
    <property type="match status" value="1"/>
</dbReference>
<feature type="domain" description="Glycosyl hydrolases family 2 sugar binding" evidence="6">
    <location>
        <begin position="36"/>
        <end position="156"/>
    </location>
</feature>
<dbReference type="InterPro" id="IPR036156">
    <property type="entry name" value="Beta-gal/glucu_dom_sf"/>
</dbReference>
<dbReference type="Gene3D" id="3.20.20.80">
    <property type="entry name" value="Glycosidases"/>
    <property type="match status" value="1"/>
</dbReference>
<evidence type="ECO:0000259" key="4">
    <source>
        <dbReference type="Pfam" id="PF00703"/>
    </source>
</evidence>
<accession>A0A4R8LS85</accession>
<comment type="similarity">
    <text evidence="1">Belongs to the glycosyl hydrolase 2 family.</text>
</comment>
<dbReference type="InterPro" id="IPR006104">
    <property type="entry name" value="Glyco_hydro_2_N"/>
</dbReference>
<dbReference type="OrthoDB" id="9762066at2"/>
<dbReference type="InterPro" id="IPR013783">
    <property type="entry name" value="Ig-like_fold"/>
</dbReference>
<dbReference type="EMBL" id="SORF01000004">
    <property type="protein sequence ID" value="TDY49615.1"/>
    <property type="molecule type" value="Genomic_DNA"/>
</dbReference>
<dbReference type="Pfam" id="PF02836">
    <property type="entry name" value="Glyco_hydro_2_C"/>
    <property type="match status" value="1"/>
</dbReference>
<dbReference type="SUPFAM" id="SSF51445">
    <property type="entry name" value="(Trans)glycosidases"/>
    <property type="match status" value="1"/>
</dbReference>
<evidence type="ECO:0000313" key="7">
    <source>
        <dbReference type="EMBL" id="TDY49615.1"/>
    </source>
</evidence>
<dbReference type="InterPro" id="IPR017853">
    <property type="entry name" value="GH"/>
</dbReference>
<proteinExistence type="inferred from homology"/>
<name>A0A4R8LS85_9BACL</name>
<dbReference type="PANTHER" id="PTHR42732:SF2">
    <property type="entry name" value="BETA-MANNOSIDASE"/>
    <property type="match status" value="1"/>
</dbReference>
<evidence type="ECO:0000259" key="5">
    <source>
        <dbReference type="Pfam" id="PF02836"/>
    </source>
</evidence>
<dbReference type="Pfam" id="PF00703">
    <property type="entry name" value="Glyco_hydro_2"/>
    <property type="match status" value="1"/>
</dbReference>
<keyword evidence="2 7" id="KW-0378">Hydrolase</keyword>
<dbReference type="InterPro" id="IPR006102">
    <property type="entry name" value="Ig-like_GH2"/>
</dbReference>
<feature type="domain" description="Glycoside hydrolase family 2 immunoglobulin-like beta-sandwich" evidence="4">
    <location>
        <begin position="197"/>
        <end position="303"/>
    </location>
</feature>
<feature type="domain" description="Glycoside hydrolase family 2 catalytic" evidence="5">
    <location>
        <begin position="339"/>
        <end position="591"/>
    </location>
</feature>
<dbReference type="RefSeq" id="WP_134159059.1">
    <property type="nucleotide sequence ID" value="NZ_SORF01000004.1"/>
</dbReference>
<reference evidence="7 8" key="1">
    <citation type="submission" date="2019-03" db="EMBL/GenBank/DDBJ databases">
        <title>Genomic Encyclopedia of Type Strains, Phase IV (KMG-IV): sequencing the most valuable type-strain genomes for metagenomic binning, comparative biology and taxonomic classification.</title>
        <authorList>
            <person name="Goeker M."/>
        </authorList>
    </citation>
    <scope>NUCLEOTIDE SEQUENCE [LARGE SCALE GENOMIC DNA]</scope>
    <source>
        <strain evidence="7 8">DSM 17974</strain>
    </source>
</reference>
<dbReference type="Pfam" id="PF02837">
    <property type="entry name" value="Glyco_hydro_2_N"/>
    <property type="match status" value="1"/>
</dbReference>
<comment type="caution">
    <text evidence="7">The sequence shown here is derived from an EMBL/GenBank/DDBJ whole genome shotgun (WGS) entry which is preliminary data.</text>
</comment>